<feature type="transmembrane region" description="Helical" evidence="2">
    <location>
        <begin position="140"/>
        <end position="161"/>
    </location>
</feature>
<evidence type="ECO:0000256" key="1">
    <source>
        <dbReference type="SAM" id="MobiDB-lite"/>
    </source>
</evidence>
<reference evidence="4 5" key="1">
    <citation type="submission" date="2023-07" db="EMBL/GenBank/DDBJ databases">
        <title>Sequencing the genomes of 1000 actinobacteria strains.</title>
        <authorList>
            <person name="Klenk H.-P."/>
        </authorList>
    </citation>
    <scope>NUCLEOTIDE SEQUENCE [LARGE SCALE GENOMIC DNA]</scope>
    <source>
        <strain evidence="4 5">DSM 44109</strain>
    </source>
</reference>
<gene>
    <name evidence="4" type="ORF">J2S55_000742</name>
</gene>
<dbReference type="Proteomes" id="UP001230426">
    <property type="component" value="Unassembled WGS sequence"/>
</dbReference>
<keyword evidence="5" id="KW-1185">Reference proteome</keyword>
<evidence type="ECO:0000313" key="4">
    <source>
        <dbReference type="EMBL" id="MDP9861483.1"/>
    </source>
</evidence>
<dbReference type="InterPro" id="IPR052529">
    <property type="entry name" value="Bact_Transport_Assoc"/>
</dbReference>
<comment type="caution">
    <text evidence="4">The sequence shown here is derived from an EMBL/GenBank/DDBJ whole genome shotgun (WGS) entry which is preliminary data.</text>
</comment>
<protein>
    <recommendedName>
        <fullName evidence="3">DUF418 domain-containing protein</fullName>
    </recommendedName>
</protein>
<feature type="transmembrane region" description="Helical" evidence="2">
    <location>
        <begin position="198"/>
        <end position="221"/>
    </location>
</feature>
<proteinExistence type="predicted"/>
<feature type="region of interest" description="Disordered" evidence="1">
    <location>
        <begin position="382"/>
        <end position="417"/>
    </location>
</feature>
<feature type="transmembrane region" description="Helical" evidence="2">
    <location>
        <begin position="97"/>
        <end position="128"/>
    </location>
</feature>
<feature type="transmembrane region" description="Helical" evidence="2">
    <location>
        <begin position="272"/>
        <end position="294"/>
    </location>
</feature>
<sequence>MIPTVAPTSSRIQGIDAVRGFALGGILVANIGFFADPGYSVGVGTMPISEGPVALTVSTLVLTKFYVIFSFLFGYSFTLQMRAWGEKVRVRTLRRCLGLAVLGVVHGFLLWIGDILTLYAALGLLLLAMRNLRPRTAVKAGCWIIGVTAVLWLLLAGLTLLDPGGGAGPVPDPAAAARAEALVTGGPLSFLRFQAETYPMLAMFVWIGQGPMAMALFLFGLAAGKSRLFEEPERWAHLVPRILWLGYGVGLPGAIFFTWSSQAYGAMELVGVAVNNVTSLLLSAAYVVTLLELVKRVPAVGNALAPAGMVAASNYIGQSVLACLVFTGYGLALAGELAPTAVMGVAAAIYAVLLTLSAWWLRHHRRGPVEWGLRRLTLLSATPPRPRGPSSDPAAGATAGADAALGRPGRGDDPRLP</sequence>
<keyword evidence="2" id="KW-1133">Transmembrane helix</keyword>
<dbReference type="InterPro" id="IPR007349">
    <property type="entry name" value="DUF418"/>
</dbReference>
<feature type="compositionally biased region" description="Low complexity" evidence="1">
    <location>
        <begin position="389"/>
        <end position="404"/>
    </location>
</feature>
<feature type="transmembrane region" description="Helical" evidence="2">
    <location>
        <begin position="242"/>
        <end position="260"/>
    </location>
</feature>
<feature type="transmembrane region" description="Helical" evidence="2">
    <location>
        <begin position="53"/>
        <end position="77"/>
    </location>
</feature>
<dbReference type="PANTHER" id="PTHR30590:SF2">
    <property type="entry name" value="INNER MEMBRANE PROTEIN"/>
    <property type="match status" value="1"/>
</dbReference>
<feature type="domain" description="DUF418" evidence="3">
    <location>
        <begin position="223"/>
        <end position="378"/>
    </location>
</feature>
<evidence type="ECO:0000256" key="2">
    <source>
        <dbReference type="SAM" id="Phobius"/>
    </source>
</evidence>
<accession>A0ABT9QWY0</accession>
<keyword evidence="2" id="KW-0472">Membrane</keyword>
<keyword evidence="2" id="KW-0812">Transmembrane</keyword>
<feature type="transmembrane region" description="Helical" evidence="2">
    <location>
        <begin position="315"/>
        <end position="335"/>
    </location>
</feature>
<dbReference type="Pfam" id="PF04235">
    <property type="entry name" value="DUF418"/>
    <property type="match status" value="1"/>
</dbReference>
<organism evidence="4 5">
    <name type="scientific">Streptosporangium brasiliense</name>
    <dbReference type="NCBI Taxonomy" id="47480"/>
    <lineage>
        <taxon>Bacteria</taxon>
        <taxon>Bacillati</taxon>
        <taxon>Actinomycetota</taxon>
        <taxon>Actinomycetes</taxon>
        <taxon>Streptosporangiales</taxon>
        <taxon>Streptosporangiaceae</taxon>
        <taxon>Streptosporangium</taxon>
    </lineage>
</organism>
<name>A0ABT9QWY0_9ACTN</name>
<evidence type="ECO:0000313" key="5">
    <source>
        <dbReference type="Proteomes" id="UP001230426"/>
    </source>
</evidence>
<feature type="transmembrane region" description="Helical" evidence="2">
    <location>
        <begin position="341"/>
        <end position="361"/>
    </location>
</feature>
<feature type="transmembrane region" description="Helical" evidence="2">
    <location>
        <begin position="20"/>
        <end position="41"/>
    </location>
</feature>
<dbReference type="PANTHER" id="PTHR30590">
    <property type="entry name" value="INNER MEMBRANE PROTEIN"/>
    <property type="match status" value="1"/>
</dbReference>
<dbReference type="RefSeq" id="WP_306857265.1">
    <property type="nucleotide sequence ID" value="NZ_JAUSRB010000001.1"/>
</dbReference>
<evidence type="ECO:0000259" key="3">
    <source>
        <dbReference type="Pfam" id="PF04235"/>
    </source>
</evidence>
<dbReference type="EMBL" id="JAUSRB010000001">
    <property type="protein sequence ID" value="MDP9861483.1"/>
    <property type="molecule type" value="Genomic_DNA"/>
</dbReference>